<sequence length="346" mass="36986">MTIGTGQEQPDTLADRAFALVAARVGTALNAGEIAGAALGVVDASGNRAVRLAGHAALLPEPVPLRREHLFDLASLTKPLFTTATVLGLAEAGRIELDAPLAAVIRDLRQYDVANAPERRLTPRDLLSHQTFLPAVEPLYTRGLDPLTLRAFVLQRSWTRTDAPVYSDINFILLGIAIERLTGRKLLDHPLPPGFTFTPAPGNSVATEFCFWRERMLRGVVHDENAHALGGAAGHAGLFGTVDAVLDEALALLDGSALSPEGLRTIRRPVGATRTVGWERAHPGWSGGARCSEGTIGHVGFTGTGLWIDFRAGLAWTLLTNRVHPSRHRDTGIAALRRAVGQAIFG</sequence>
<feature type="domain" description="Beta-lactamase-related" evidence="2">
    <location>
        <begin position="28"/>
        <end position="332"/>
    </location>
</feature>
<accession>A0ABT1VWM9</accession>
<evidence type="ECO:0000313" key="4">
    <source>
        <dbReference type="Proteomes" id="UP001524547"/>
    </source>
</evidence>
<evidence type="ECO:0000256" key="1">
    <source>
        <dbReference type="ARBA" id="ARBA00022801"/>
    </source>
</evidence>
<evidence type="ECO:0000313" key="3">
    <source>
        <dbReference type="EMBL" id="MCQ8240746.1"/>
    </source>
</evidence>
<evidence type="ECO:0000259" key="2">
    <source>
        <dbReference type="Pfam" id="PF00144"/>
    </source>
</evidence>
<dbReference type="InterPro" id="IPR012338">
    <property type="entry name" value="Beta-lactam/transpept-like"/>
</dbReference>
<dbReference type="Pfam" id="PF00144">
    <property type="entry name" value="Beta-lactamase"/>
    <property type="match status" value="1"/>
</dbReference>
<dbReference type="RefSeq" id="WP_422919484.1">
    <property type="nucleotide sequence ID" value="NZ_JAMZEJ010000004.1"/>
</dbReference>
<keyword evidence="1" id="KW-0378">Hydrolase</keyword>
<name>A0ABT1VWM9_9PROT</name>
<dbReference type="EMBL" id="JAMZEJ010000004">
    <property type="protein sequence ID" value="MCQ8240746.1"/>
    <property type="molecule type" value="Genomic_DNA"/>
</dbReference>
<dbReference type="PANTHER" id="PTHR43283">
    <property type="entry name" value="BETA-LACTAMASE-RELATED"/>
    <property type="match status" value="1"/>
</dbReference>
<comment type="caution">
    <text evidence="3">The sequence shown here is derived from an EMBL/GenBank/DDBJ whole genome shotgun (WGS) entry which is preliminary data.</text>
</comment>
<gene>
    <name evidence="3" type="ORF">NFI88_07820</name>
</gene>
<dbReference type="PANTHER" id="PTHR43283:SF11">
    <property type="entry name" value="BETA-LACTAMASE-RELATED DOMAIN-CONTAINING PROTEIN"/>
    <property type="match status" value="1"/>
</dbReference>
<protein>
    <submittedName>
        <fullName evidence="3">Beta-lactamase family protein</fullName>
    </submittedName>
</protein>
<dbReference type="InterPro" id="IPR050789">
    <property type="entry name" value="Diverse_Enzym_Activities"/>
</dbReference>
<keyword evidence="4" id="KW-1185">Reference proteome</keyword>
<dbReference type="InterPro" id="IPR001466">
    <property type="entry name" value="Beta-lactam-related"/>
</dbReference>
<reference evidence="3 4" key="1">
    <citation type="submission" date="2022-06" db="EMBL/GenBank/DDBJ databases">
        <title>Rhizosaccharibacter gen. nov. sp. nov. KSS12, endophytic bacteria isolated from sugarcane.</title>
        <authorList>
            <person name="Pitiwittayakul N."/>
        </authorList>
    </citation>
    <scope>NUCLEOTIDE SEQUENCE [LARGE SCALE GENOMIC DNA]</scope>
    <source>
        <strain evidence="3 4">KSS12</strain>
    </source>
</reference>
<dbReference type="Gene3D" id="3.40.710.10">
    <property type="entry name" value="DD-peptidase/beta-lactamase superfamily"/>
    <property type="match status" value="1"/>
</dbReference>
<dbReference type="SUPFAM" id="SSF56601">
    <property type="entry name" value="beta-lactamase/transpeptidase-like"/>
    <property type="match status" value="1"/>
</dbReference>
<organism evidence="3 4">
    <name type="scientific">Rhizosaccharibacter radicis</name>
    <dbReference type="NCBI Taxonomy" id="2782605"/>
    <lineage>
        <taxon>Bacteria</taxon>
        <taxon>Pseudomonadati</taxon>
        <taxon>Pseudomonadota</taxon>
        <taxon>Alphaproteobacteria</taxon>
        <taxon>Acetobacterales</taxon>
        <taxon>Acetobacteraceae</taxon>
        <taxon>Rhizosaccharibacter</taxon>
    </lineage>
</organism>
<dbReference type="Proteomes" id="UP001524547">
    <property type="component" value="Unassembled WGS sequence"/>
</dbReference>
<proteinExistence type="predicted"/>